<reference evidence="2 4" key="2">
    <citation type="submission" date="2020-07" db="EMBL/GenBank/DDBJ databases">
        <title>Identification of Halomonas strains.</title>
        <authorList>
            <person name="Xiao Z."/>
            <person name="Shen J."/>
        </authorList>
    </citation>
    <scope>NUCLEOTIDE SEQUENCE [LARGE SCALE GENOMIC DNA]</scope>
    <source>
        <strain evidence="2 4">DSM 17331</strain>
    </source>
</reference>
<dbReference type="EMBL" id="JABFUB010000003">
    <property type="protein sequence ID" value="MCG6661208.1"/>
    <property type="molecule type" value="Genomic_DNA"/>
</dbReference>
<feature type="transmembrane region" description="Helical" evidence="1">
    <location>
        <begin position="6"/>
        <end position="23"/>
    </location>
</feature>
<evidence type="ECO:0000313" key="4">
    <source>
        <dbReference type="Proteomes" id="UP000518091"/>
    </source>
</evidence>
<dbReference type="AlphaFoldDB" id="A0A7V9W411"/>
<proteinExistence type="predicted"/>
<name>A0A7V9W411_9GAMM</name>
<organism evidence="2 4">
    <name type="scientific">Billgrantia kenyensis</name>
    <dbReference type="NCBI Taxonomy" id="321266"/>
    <lineage>
        <taxon>Bacteria</taxon>
        <taxon>Pseudomonadati</taxon>
        <taxon>Pseudomonadota</taxon>
        <taxon>Gammaproteobacteria</taxon>
        <taxon>Oceanospirillales</taxon>
        <taxon>Halomonadaceae</taxon>
        <taxon>Billgrantia</taxon>
    </lineage>
</organism>
<feature type="transmembrane region" description="Helical" evidence="1">
    <location>
        <begin position="35"/>
        <end position="57"/>
    </location>
</feature>
<keyword evidence="1" id="KW-0812">Transmembrane</keyword>
<keyword evidence="5" id="KW-1185">Reference proteome</keyword>
<evidence type="ECO:0000256" key="1">
    <source>
        <dbReference type="SAM" id="Phobius"/>
    </source>
</evidence>
<protein>
    <submittedName>
        <fullName evidence="2">Uncharacterized protein</fullName>
    </submittedName>
</protein>
<gene>
    <name evidence="2" type="ORF">H1D44_17365</name>
    <name evidence="3" type="ORF">HOP48_06540</name>
</gene>
<keyword evidence="1" id="KW-1133">Transmembrane helix</keyword>
<dbReference type="Proteomes" id="UP000814353">
    <property type="component" value="Unassembled WGS sequence"/>
</dbReference>
<reference evidence="3 5" key="1">
    <citation type="submission" date="2020-05" db="EMBL/GenBank/DDBJ databases">
        <title>Comparative genomic analysis of denitrifying bacteria from Halomonas genus.</title>
        <authorList>
            <person name="Wang L."/>
            <person name="Shao Z."/>
        </authorList>
    </citation>
    <scope>NUCLEOTIDE SEQUENCE [LARGE SCALE GENOMIC DNA]</scope>
    <source>
        <strain evidence="3 5">DSM 17331</strain>
    </source>
</reference>
<comment type="caution">
    <text evidence="2">The sequence shown here is derived from an EMBL/GenBank/DDBJ whole genome shotgun (WGS) entry which is preliminary data.</text>
</comment>
<evidence type="ECO:0000313" key="3">
    <source>
        <dbReference type="EMBL" id="MCG6661208.1"/>
    </source>
</evidence>
<dbReference type="RefSeq" id="WP_181516331.1">
    <property type="nucleotide sequence ID" value="NZ_JABFUB010000003.1"/>
</dbReference>
<accession>A0A7V9W411</accession>
<sequence length="197" mass="22308">MKLPIILSAILFVVATMAIFWVASQSFDAADKTTIIVYIVTALGGLVSAVFVVYGYFVNLSVFKESQKPKLLLQVHNDRRTLEGTSVNVHQTVLQYANLSQNECRGLNLELSLVSDSEVIRIPSLFSNSMNIGPNDSRTRDFPTLVYFRENGIPAAVIKNLEKYKLRAGYSYAIMGEKVSSYYDYAWNPKKEWWYIV</sequence>
<keyword evidence="1" id="KW-0472">Membrane</keyword>
<evidence type="ECO:0000313" key="2">
    <source>
        <dbReference type="EMBL" id="MBA2780660.1"/>
    </source>
</evidence>
<dbReference type="Proteomes" id="UP000518091">
    <property type="component" value="Unassembled WGS sequence"/>
</dbReference>
<dbReference type="EMBL" id="JACEFT010000029">
    <property type="protein sequence ID" value="MBA2780660.1"/>
    <property type="molecule type" value="Genomic_DNA"/>
</dbReference>
<evidence type="ECO:0000313" key="5">
    <source>
        <dbReference type="Proteomes" id="UP000814353"/>
    </source>
</evidence>